<feature type="domain" description="PDZ" evidence="2">
    <location>
        <begin position="1017"/>
        <end position="1103"/>
    </location>
</feature>
<name>A0A158RDY7_HYDTA</name>
<feature type="compositionally biased region" description="Low complexity" evidence="1">
    <location>
        <begin position="1612"/>
        <end position="1623"/>
    </location>
</feature>
<feature type="compositionally biased region" description="Acidic residues" evidence="1">
    <location>
        <begin position="1142"/>
        <end position="1159"/>
    </location>
</feature>
<dbReference type="InterPro" id="IPR028842">
    <property type="entry name" value="Afadin"/>
</dbReference>
<feature type="region of interest" description="Disordered" evidence="1">
    <location>
        <begin position="1305"/>
        <end position="1328"/>
    </location>
</feature>
<feature type="region of interest" description="Disordered" evidence="1">
    <location>
        <begin position="1652"/>
        <end position="1682"/>
    </location>
</feature>
<feature type="region of interest" description="Disordered" evidence="1">
    <location>
        <begin position="1934"/>
        <end position="1964"/>
    </location>
</feature>
<dbReference type="Pfam" id="PF00595">
    <property type="entry name" value="PDZ"/>
    <property type="match status" value="1"/>
</dbReference>
<dbReference type="PROSITE" id="PS51126">
    <property type="entry name" value="DILUTE"/>
    <property type="match status" value="1"/>
</dbReference>
<feature type="compositionally biased region" description="Basic and acidic residues" evidence="1">
    <location>
        <begin position="1797"/>
        <end position="1806"/>
    </location>
</feature>
<feature type="compositionally biased region" description="Polar residues" evidence="1">
    <location>
        <begin position="1954"/>
        <end position="1964"/>
    </location>
</feature>
<feature type="region of interest" description="Disordered" evidence="1">
    <location>
        <begin position="977"/>
        <end position="996"/>
    </location>
</feature>
<dbReference type="STRING" id="6205.A0A158RDY7"/>
<proteinExistence type="predicted"/>
<dbReference type="PROSITE" id="PS50106">
    <property type="entry name" value="PDZ"/>
    <property type="match status" value="1"/>
</dbReference>
<feature type="region of interest" description="Disordered" evidence="1">
    <location>
        <begin position="1601"/>
        <end position="1623"/>
    </location>
</feature>
<feature type="region of interest" description="Disordered" evidence="1">
    <location>
        <begin position="1797"/>
        <end position="1829"/>
    </location>
</feature>
<reference evidence="5 6" key="2">
    <citation type="submission" date="2018-11" db="EMBL/GenBank/DDBJ databases">
        <authorList>
            <consortium name="Pathogen Informatics"/>
        </authorList>
    </citation>
    <scope>NUCLEOTIDE SEQUENCE [LARGE SCALE GENOMIC DNA]</scope>
</reference>
<feature type="region of interest" description="Disordered" evidence="1">
    <location>
        <begin position="442"/>
        <end position="467"/>
    </location>
</feature>
<feature type="compositionally biased region" description="Polar residues" evidence="1">
    <location>
        <begin position="1280"/>
        <end position="1294"/>
    </location>
</feature>
<dbReference type="InterPro" id="IPR000159">
    <property type="entry name" value="RA_dom"/>
</dbReference>
<dbReference type="PROSITE" id="PS50200">
    <property type="entry name" value="RA"/>
    <property type="match status" value="1"/>
</dbReference>
<feature type="compositionally biased region" description="Basic residues" evidence="1">
    <location>
        <begin position="101"/>
        <end position="114"/>
    </location>
</feature>
<dbReference type="EMBL" id="UYWX01020299">
    <property type="protein sequence ID" value="VDM30521.1"/>
    <property type="molecule type" value="Genomic_DNA"/>
</dbReference>
<evidence type="ECO:0000259" key="3">
    <source>
        <dbReference type="PROSITE" id="PS50200"/>
    </source>
</evidence>
<gene>
    <name evidence="5" type="ORF">TTAC_LOCUS6331</name>
</gene>
<feature type="region of interest" description="Disordered" evidence="1">
    <location>
        <begin position="1406"/>
        <end position="1432"/>
    </location>
</feature>
<dbReference type="Gene3D" id="2.30.42.10">
    <property type="match status" value="1"/>
</dbReference>
<sequence>MKLIERRLGAEERPLMNQINWKFNQREGRFILRDESKLDMRGFRNPPNVGGSSSNVNMAKWRSAGNLVTETSSVEAYARSQDPIANSSDELVFAIDNGKKKKTSLGSSKKKSKSLKASGNMKRKQKLAAEFVDDQGVMRTCSLPNVLDEPEALTNAHRESIDSQARALKIFLQSANLPNHSQTLKTTASETSYQIIQRILTSYGRQQNVGSYCLEQVNIPPNSLSLPYGIPSRCILRPEERPLHILQSIQAKFPQIRTEFHLVSRQNGSISPQEDNTSLQRDYVNISVKRPTPQLVEVNPDGSAKFGKVLRFNLTGLVQQGCGRQNAGVPIKVGSQFASVGPPPNIVLSANRLPDIRPVHCTLLPASSGVDGGKGESTGASVLISPALDITTRPPGPTAVCLDGRKVVRPTPLRHGCIVQLGQSLFLKFLEQGASLEKTRPIQEQAPKGSMPDLTFQGGYKGRSPEKQYRSRTSLASGKVFNSEVHFNQPTYANTEQLFSDRLPILVDVRLPSSTTSTTTDDFAACLHEAACDSVDAVLKLATSLSFHTTSATAAPIKSTSRPPIFVLTPGFLLYGLLRGCLRRWKVAQLTREQQEHYLSGLLNHIGSQMFQCIQSCCQCDSSTWSSMRTTFNQLLFWLANSSELLNFLHNDVDFSEAIAISSHILANCIDSAFHSLRRAFLDLLKYLALSLLFPGDYDQQDDLRLDDRPLPPSEDLHLSMSSANLEPNIQRLLQILSFMMRGMRQACVNVSFALQLFAHVFHSMGSWIFNSIVQTEDHQGSRKGSVGSLWTTRLGAGRLMRRLQRVNQWASRHGLGSVCEVHLLLPFQTCQLITADRSKFRPFQKRVLELRSLNSSRVEWLLTHLGDPPPLTSDWVKNITKSVRQEIDREIMEKHGSPSSRETRELLSLLAPVELPLPLIVPPEGYVATSGLVGIPEGFMETVQPLVDDGCLSVRRNEVAFKAPLNGMWIGHFKHRSDSRSASSGRPMSRASNAQADPNIEILAKEASVKLSSVKRLVLHKNGQPLGLGIVAAKPEGDTPYGIYIRHIIPNSVAAQDGRIEVGDQILSIATSSLVNCDQSEAAVAILARIPNAVHLVISKRAAQTRGIMNLINSAKRGRPLPTPMTRSTSSLNQVSRWNQEEEEGDDGDDDDDDDDSVEGVKFGSKVSLGNGSSQNRSQHSVYRPKSVDGLTSGPGMAQPPKIRESEVSSEDISSDEGSDEVWQPTEKTLKPVSKYGERPPLGVNLSFQPSPASVQGSLDSYKFRSQQDLRSSGLMVLPSSNDVENGSSSTDWNDFAKRNVEALGNKKSSHSKQDVSPSLSSLSSTSSIITQEIKKDLASISKPSQEGVYTNASEVTSESEDILTNVKQRIHSGTLTATAEKTTSPLNTSPARSVTDKAMQTITESNNTNHSAESAKSSTTVPLQASGVQTEPVRVVQEKEDAARHTPPLDRQSIVRQPEIKNVAVRPNSPPTGCTLVEDVTKAVIDPQVGRTIILSPSYLKCSFHQQPLPSSRSLPKREIVTSSSSTSNFCPPYSTTNISTRMLNIAPEPSTIQSGVTYWSSQTNVAILGGSPPPEPTANFPQYHPPDSLKPSDIAIKYGDVEPPRSHRSPSLSPTMPSLSVYGPPASHFIPQRSTSRESSPMRLDLIQRSRSLSTSSHDLRTDGLNRASQSEMAESNSRRLQDLARGIRQLEDAVEANPNADLIRELDQLRVEYRFQLQMNERNRTRSLNTPHLNSSNGIVSPKAMPPVMPKSRPFVPNMIATNESVSSQLYDDFAKERLEVLRLQEQRARIYEENLGRKQNSDPKSSASGNLHFSPPTTSVPPLQPKYTYQVESGPLYDGETGGVKTLVAPRYIRIATLQSSVASSSSSYADVRDSLLTRVPELRSSRKSVTFDTNLESVALYSPPETPSASVGQTFQPSTQAKRFAMRMDNQSPLRCSKPTTKEPRSPTYGSSVTQPENAENLSFKDKMAFFAKAIGEDMPKDRYKASQKERQIMNSLLR</sequence>
<feature type="region of interest" description="Disordered" evidence="1">
    <location>
        <begin position="1985"/>
        <end position="2005"/>
    </location>
</feature>
<dbReference type="SMART" id="SM00228">
    <property type="entry name" value="PDZ"/>
    <property type="match status" value="1"/>
</dbReference>
<feature type="compositionally biased region" description="Polar residues" evidence="1">
    <location>
        <begin position="1406"/>
        <end position="1431"/>
    </location>
</feature>
<dbReference type="InterPro" id="IPR036034">
    <property type="entry name" value="PDZ_sf"/>
</dbReference>
<evidence type="ECO:0000256" key="1">
    <source>
        <dbReference type="SAM" id="MobiDB-lite"/>
    </source>
</evidence>
<dbReference type="WBParaSite" id="TTAC_0000634601-mRNA-1">
    <property type="protein sequence ID" value="TTAC_0000634601-mRNA-1"/>
    <property type="gene ID" value="TTAC_0000634601"/>
</dbReference>
<dbReference type="SUPFAM" id="SSF54236">
    <property type="entry name" value="Ubiquitin-like"/>
    <property type="match status" value="1"/>
</dbReference>
<feature type="region of interest" description="Disordered" evidence="1">
    <location>
        <begin position="1376"/>
        <end position="1395"/>
    </location>
</feature>
<dbReference type="Gene3D" id="3.10.20.90">
    <property type="entry name" value="Phosphatidylinositol 3-kinase Catalytic Subunit, Chain A, domain 1"/>
    <property type="match status" value="1"/>
</dbReference>
<dbReference type="InterPro" id="IPR001478">
    <property type="entry name" value="PDZ"/>
</dbReference>
<keyword evidence="6" id="KW-1185">Reference proteome</keyword>
<evidence type="ECO:0000313" key="5">
    <source>
        <dbReference type="EMBL" id="VDM30521.1"/>
    </source>
</evidence>
<dbReference type="InterPro" id="IPR029071">
    <property type="entry name" value="Ubiquitin-like_domsf"/>
</dbReference>
<feature type="compositionally biased region" description="Polar residues" evidence="1">
    <location>
        <begin position="1807"/>
        <end position="1822"/>
    </location>
</feature>
<feature type="compositionally biased region" description="Polar residues" evidence="1">
    <location>
        <begin position="1247"/>
        <end position="1261"/>
    </location>
</feature>
<feature type="compositionally biased region" description="Acidic residues" evidence="1">
    <location>
        <begin position="1209"/>
        <end position="1221"/>
    </location>
</feature>
<evidence type="ECO:0000313" key="6">
    <source>
        <dbReference type="Proteomes" id="UP000274429"/>
    </source>
</evidence>
<feature type="region of interest" description="Disordered" evidence="1">
    <location>
        <begin position="101"/>
        <end position="120"/>
    </location>
</feature>
<dbReference type="SUPFAM" id="SSF50156">
    <property type="entry name" value="PDZ domain-like"/>
    <property type="match status" value="1"/>
</dbReference>
<feature type="compositionally biased region" description="Polar residues" evidence="1">
    <location>
        <begin position="981"/>
        <end position="996"/>
    </location>
</feature>
<feature type="region of interest" description="Disordered" evidence="1">
    <location>
        <begin position="1276"/>
        <end position="1295"/>
    </location>
</feature>
<dbReference type="PANTHER" id="PTHR10398">
    <property type="entry name" value="AFADIN"/>
    <property type="match status" value="1"/>
</dbReference>
<evidence type="ECO:0000259" key="4">
    <source>
        <dbReference type="PROSITE" id="PS51126"/>
    </source>
</evidence>
<feature type="compositionally biased region" description="Polar residues" evidence="1">
    <location>
        <begin position="1126"/>
        <end position="1139"/>
    </location>
</feature>
<organism evidence="7">
    <name type="scientific">Hydatigena taeniaeformis</name>
    <name type="common">Feline tapeworm</name>
    <name type="synonym">Taenia taeniaeformis</name>
    <dbReference type="NCBI Taxonomy" id="6205"/>
    <lineage>
        <taxon>Eukaryota</taxon>
        <taxon>Metazoa</taxon>
        <taxon>Spiralia</taxon>
        <taxon>Lophotrochozoa</taxon>
        <taxon>Platyhelminthes</taxon>
        <taxon>Cestoda</taxon>
        <taxon>Eucestoda</taxon>
        <taxon>Cyclophyllidea</taxon>
        <taxon>Taeniidae</taxon>
        <taxon>Hydatigera</taxon>
    </lineage>
</organism>
<dbReference type="GO" id="GO:0007165">
    <property type="term" value="P:signal transduction"/>
    <property type="evidence" value="ECO:0007669"/>
    <property type="project" value="InterPro"/>
</dbReference>
<dbReference type="Proteomes" id="UP000274429">
    <property type="component" value="Unassembled WGS sequence"/>
</dbReference>
<reference evidence="7" key="1">
    <citation type="submission" date="2016-04" db="UniProtKB">
        <authorList>
            <consortium name="WormBaseParasite"/>
        </authorList>
    </citation>
    <scope>IDENTIFICATION</scope>
</reference>
<accession>A0A158RDY7</accession>
<feature type="compositionally biased region" description="Basic and acidic residues" evidence="1">
    <location>
        <begin position="1985"/>
        <end position="1998"/>
    </location>
</feature>
<feature type="compositionally biased region" description="Polar residues" evidence="1">
    <location>
        <begin position="1731"/>
        <end position="1743"/>
    </location>
</feature>
<dbReference type="OrthoDB" id="6260541at2759"/>
<feature type="region of interest" description="Disordered" evidence="1">
    <location>
        <begin position="1115"/>
        <end position="1261"/>
    </location>
</feature>
<feature type="domain" description="Dilute" evidence="4">
    <location>
        <begin position="626"/>
        <end position="886"/>
    </location>
</feature>
<dbReference type="Pfam" id="PF01843">
    <property type="entry name" value="DIL"/>
    <property type="match status" value="1"/>
</dbReference>
<evidence type="ECO:0000259" key="2">
    <source>
        <dbReference type="PROSITE" id="PS50106"/>
    </source>
</evidence>
<feature type="domain" description="Ras-associating" evidence="3">
    <location>
        <begin position="1"/>
        <end position="37"/>
    </location>
</feature>
<dbReference type="Gene3D" id="2.60.200.20">
    <property type="match status" value="1"/>
</dbReference>
<dbReference type="PANTHER" id="PTHR10398:SF2">
    <property type="entry name" value="AFADIN"/>
    <property type="match status" value="1"/>
</dbReference>
<feature type="compositionally biased region" description="Polar residues" evidence="1">
    <location>
        <begin position="1670"/>
        <end position="1679"/>
    </location>
</feature>
<evidence type="ECO:0000313" key="7">
    <source>
        <dbReference type="WBParaSite" id="TTAC_0000634601-mRNA-1"/>
    </source>
</evidence>
<dbReference type="InterPro" id="IPR002710">
    <property type="entry name" value="Dilute_dom"/>
</dbReference>
<protein>
    <submittedName>
        <fullName evidence="7">PDZ domain-containing protein</fullName>
    </submittedName>
</protein>
<feature type="region of interest" description="Disordered" evidence="1">
    <location>
        <begin position="1731"/>
        <end position="1750"/>
    </location>
</feature>
<feature type="compositionally biased region" description="Polar residues" evidence="1">
    <location>
        <begin position="1169"/>
        <end position="1182"/>
    </location>
</feature>
<dbReference type="GO" id="GO:0005911">
    <property type="term" value="C:cell-cell junction"/>
    <property type="evidence" value="ECO:0007669"/>
    <property type="project" value="InterPro"/>
</dbReference>